<organism evidence="1 2">
    <name type="scientific">Symbiodinium pilosum</name>
    <name type="common">Dinoflagellate</name>
    <dbReference type="NCBI Taxonomy" id="2952"/>
    <lineage>
        <taxon>Eukaryota</taxon>
        <taxon>Sar</taxon>
        <taxon>Alveolata</taxon>
        <taxon>Dinophyceae</taxon>
        <taxon>Suessiales</taxon>
        <taxon>Symbiodiniaceae</taxon>
        <taxon>Symbiodinium</taxon>
    </lineage>
</organism>
<dbReference type="AlphaFoldDB" id="A0A812S779"/>
<evidence type="ECO:0000313" key="2">
    <source>
        <dbReference type="Proteomes" id="UP000649617"/>
    </source>
</evidence>
<sequence>MVAAGLEEKALTLLDNYLKLHKPVDGYDSGDLLALWYALKWRKSGKKPKFVGKVALVLLKNSHMKVVVDDDGTMLDAGVASWDEETLKSVTVPDVIRDWRLFSDALCFLTDGEVGFEPIVVEDCWEVLTKAHNPLWDSKYQRCLSHTDFGAPDFVAALSKWEDGYAKDNGGQSDIVAFHLLFPAGRPPEAKVTITVGGIACSTVGHKAFKGRPAYQDEGLMWARHHRVFWLFHETHHLYEAEFQDRFDFAELIKKTDHPMFQYDNWMEEFKGGSEFFPGGHWHGENEFDWYVQSITKRLAPMSDPTLGEGWKSWWGGREAEENGAYYDFASEHQAMWNANVEEDWEKVCKLAGSQLRPMSFKRLGEHNFRNVVTVAVRGLTLNGKPLDGPVLEALREGMEVLEYPEDRASELIYGIPEEKKEELLKLYQGLEKPKGTSKPKLQKKKSKVISIIDDHHQMFDAFRTQDWEEVLEHVGTQVTKEAWQRLGDANFQNCFAMSFTALGFGQSSPKDVEEAVSLLRKGLEMTGWPLSTFEPQLANHPKKYEVLKPFAPADDAEGLYHDFITEHQAMWTANVQEDWETVCKLADSQLRPLSFKRLGEHNFRNVVTVAVRGLTLSGKPLDGPVVEALRKGMEVLGYPKERATELIYNIPDEKKAELLQLFQDM</sequence>
<evidence type="ECO:0000313" key="1">
    <source>
        <dbReference type="EMBL" id="CAE7464254.1"/>
    </source>
</evidence>
<protein>
    <submittedName>
        <fullName evidence="1">Uncharacterized protein</fullName>
    </submittedName>
</protein>
<dbReference type="Proteomes" id="UP000649617">
    <property type="component" value="Unassembled WGS sequence"/>
</dbReference>
<reference evidence="1" key="1">
    <citation type="submission" date="2021-02" db="EMBL/GenBank/DDBJ databases">
        <authorList>
            <person name="Dougan E. K."/>
            <person name="Rhodes N."/>
            <person name="Thang M."/>
            <person name="Chan C."/>
        </authorList>
    </citation>
    <scope>NUCLEOTIDE SEQUENCE</scope>
</reference>
<keyword evidence="2" id="KW-1185">Reference proteome</keyword>
<name>A0A812S779_SYMPI</name>
<proteinExistence type="predicted"/>
<accession>A0A812S779</accession>
<dbReference type="EMBL" id="CAJNIZ010022792">
    <property type="protein sequence ID" value="CAE7464254.1"/>
    <property type="molecule type" value="Genomic_DNA"/>
</dbReference>
<gene>
    <name evidence="1" type="ORF">SPIL2461_LOCUS11644</name>
</gene>
<dbReference type="OrthoDB" id="426178at2759"/>
<comment type="caution">
    <text evidence="1">The sequence shown here is derived from an EMBL/GenBank/DDBJ whole genome shotgun (WGS) entry which is preliminary data.</text>
</comment>